<dbReference type="InterPro" id="IPR020288">
    <property type="entry name" value="Sheath_initiator"/>
</dbReference>
<gene>
    <name evidence="1" type="ORF">SH1V18_16780</name>
</gene>
<sequence length="131" mass="15043">MNQSLLPKSNLKDIKFVDNMASKTWLIKNNKIIGMDDGLEAVKQSITMMLNIPRYDYIIYSWDYGHELNNLIGKDVEYAELEAPRLIKECLLQDDRISNVNNFIFTNTNDGLLVKFDVTTIHGTVESEVTI</sequence>
<dbReference type="RefSeq" id="WP_281814510.1">
    <property type="nucleotide sequence ID" value="NZ_BRLB01000003.1"/>
</dbReference>
<dbReference type="Proteomes" id="UP001144256">
    <property type="component" value="Unassembled WGS sequence"/>
</dbReference>
<reference evidence="1" key="1">
    <citation type="submission" date="2022-06" db="EMBL/GenBank/DDBJ databases">
        <title>Vallitalea longa sp. nov., an anaerobic bacterium isolated from marine sediment.</title>
        <authorList>
            <person name="Hirano S."/>
            <person name="Terahara T."/>
            <person name="Mori K."/>
            <person name="Hamada M."/>
            <person name="Matsumoto R."/>
            <person name="Kobayashi T."/>
        </authorList>
    </citation>
    <scope>NUCLEOTIDE SEQUENCE</scope>
    <source>
        <strain evidence="1">SH18-1</strain>
    </source>
</reference>
<evidence type="ECO:0000313" key="2">
    <source>
        <dbReference type="Proteomes" id="UP001144256"/>
    </source>
</evidence>
<organism evidence="1 2">
    <name type="scientific">Vallitalea longa</name>
    <dbReference type="NCBI Taxonomy" id="2936439"/>
    <lineage>
        <taxon>Bacteria</taxon>
        <taxon>Bacillati</taxon>
        <taxon>Bacillota</taxon>
        <taxon>Clostridia</taxon>
        <taxon>Lachnospirales</taxon>
        <taxon>Vallitaleaceae</taxon>
        <taxon>Vallitalea</taxon>
    </lineage>
</organism>
<name>A0A9W5YB91_9FIRM</name>
<dbReference type="AlphaFoldDB" id="A0A9W5YB91"/>
<comment type="caution">
    <text evidence="1">The sequence shown here is derived from an EMBL/GenBank/DDBJ whole genome shotgun (WGS) entry which is preliminary data.</text>
</comment>
<protein>
    <submittedName>
        <fullName evidence="1">Phage protein</fullName>
    </submittedName>
</protein>
<dbReference type="SUPFAM" id="SSF160719">
    <property type="entry name" value="gpW/gp25-like"/>
    <property type="match status" value="1"/>
</dbReference>
<dbReference type="EMBL" id="BRLB01000003">
    <property type="protein sequence ID" value="GKX29198.1"/>
    <property type="molecule type" value="Genomic_DNA"/>
</dbReference>
<evidence type="ECO:0000313" key="1">
    <source>
        <dbReference type="EMBL" id="GKX29198.1"/>
    </source>
</evidence>
<keyword evidence="2" id="KW-1185">Reference proteome</keyword>
<accession>A0A9W5YB91</accession>
<proteinExistence type="predicted"/>
<dbReference type="Pfam" id="PF10934">
    <property type="entry name" value="Sheath_initiator"/>
    <property type="match status" value="1"/>
</dbReference>